<organism evidence="1 2">
    <name type="scientific">Pedobacter frigiditerrae</name>
    <dbReference type="NCBI Taxonomy" id="2530452"/>
    <lineage>
        <taxon>Bacteria</taxon>
        <taxon>Pseudomonadati</taxon>
        <taxon>Bacteroidota</taxon>
        <taxon>Sphingobacteriia</taxon>
        <taxon>Sphingobacteriales</taxon>
        <taxon>Sphingobacteriaceae</taxon>
        <taxon>Pedobacter</taxon>
    </lineage>
</organism>
<evidence type="ECO:0000313" key="1">
    <source>
        <dbReference type="EMBL" id="TCC93400.1"/>
    </source>
</evidence>
<accession>A0A4R0N145</accession>
<keyword evidence="1" id="KW-0675">Receptor</keyword>
<sequence>MKTKFNLIVLSLLTIIIFGFKIDDTPLEKLLKQLAKITATYPQEKIHLHFDKPYYVIGEDIWFKAYVVTAEKNEPSLLSKVLYVDLINNKNQILKKSTISMDKGFGYGNFSLLDSLGSGTYKVRAYTNYMRNYDDQFFFEKFVTIGNILDPIIANKTKEKKVDLDLQFFPEGGNLIKGIRSKIGVKAVTSDGLGANLSGYIINRNKEKVAEFKTVHAGMGIFALTPQASEKYTAIVTLADGTSKLFDLPSVMETGYALAVNAISDNINIRISSTADLVDSKDVYVVAQANGVIYASFTSKVDKPSLSASIPKKNFPTGMVHITLFNSISKPVAERLIFVNHNDELRIEIKNTENAIIKKKSTINMVATDISGNPVDGSFSVAVTDVSKVAINEDEEKTILSNLLLTSDLKGFIEMPNYYFNTANADRESHLDNLLLTQGWRRFLWQDLINEKDTEITFRPEQSLEIAGKVSSLGNKPMPNAKITMFSKTKGYPLLLDTVSDANGNFVFDMLDIPDSAAFILQAKQGKDNKNINLKVNPYPVINNNKYTGNAIDISTYVEDTKTMFNELNKFNLLDKGILLNTVNIVGIRALKPLINIPNSANASGAADRVVKSDQLAYETNILTAFSKIGGVLVKNGMIYRASNRTISLTQSAQPMLIILDGVYVKQAEQPGFISSMNPLDIEGIEVLTSNYNTSVYGEDGYWGIVYITTKNGSTGVNPPSTNTTSVRNRGFTIKKEFYSPNYDDPKINQQMLDLRSTIYWDPNVNTDAKGIANFSYFSASSPTTYRIIIEGMDAFGNIGRKIFTYKVGQPN</sequence>
<name>A0A4R0N145_9SPHI</name>
<dbReference type="EMBL" id="SJSK01000001">
    <property type="protein sequence ID" value="TCC93400.1"/>
    <property type="molecule type" value="Genomic_DNA"/>
</dbReference>
<proteinExistence type="predicted"/>
<gene>
    <name evidence="1" type="ORF">EZ428_01105</name>
</gene>
<dbReference type="RefSeq" id="WP_131551269.1">
    <property type="nucleotide sequence ID" value="NZ_SJSK01000001.1"/>
</dbReference>
<reference evidence="1 2" key="1">
    <citation type="submission" date="2019-02" db="EMBL/GenBank/DDBJ databases">
        <title>Pedobacter sp. RP-1-13 sp. nov., isolated from Arctic soil.</title>
        <authorList>
            <person name="Dahal R.H."/>
        </authorList>
    </citation>
    <scope>NUCLEOTIDE SEQUENCE [LARGE SCALE GENOMIC DNA]</scope>
    <source>
        <strain evidence="1 2">RP-1-13</strain>
    </source>
</reference>
<dbReference type="SUPFAM" id="SSF49464">
    <property type="entry name" value="Carboxypeptidase regulatory domain-like"/>
    <property type="match status" value="1"/>
</dbReference>
<dbReference type="InterPro" id="IPR037066">
    <property type="entry name" value="Plug_dom_sf"/>
</dbReference>
<dbReference type="OrthoDB" id="679547at2"/>
<dbReference type="Proteomes" id="UP000292884">
    <property type="component" value="Unassembled WGS sequence"/>
</dbReference>
<comment type="caution">
    <text evidence="1">The sequence shown here is derived from an EMBL/GenBank/DDBJ whole genome shotgun (WGS) entry which is preliminary data.</text>
</comment>
<keyword evidence="2" id="KW-1185">Reference proteome</keyword>
<dbReference type="Gene3D" id="2.170.130.10">
    <property type="entry name" value="TonB-dependent receptor, plug domain"/>
    <property type="match status" value="1"/>
</dbReference>
<protein>
    <submittedName>
        <fullName evidence="1">TonB-dependent receptor</fullName>
    </submittedName>
</protein>
<dbReference type="SUPFAM" id="SSF56935">
    <property type="entry name" value="Porins"/>
    <property type="match status" value="1"/>
</dbReference>
<dbReference type="InterPro" id="IPR008969">
    <property type="entry name" value="CarboxyPept-like_regulatory"/>
</dbReference>
<evidence type="ECO:0000313" key="2">
    <source>
        <dbReference type="Proteomes" id="UP000292884"/>
    </source>
</evidence>
<dbReference type="AlphaFoldDB" id="A0A4R0N145"/>
<dbReference type="Gene3D" id="2.60.40.1930">
    <property type="match status" value="1"/>
</dbReference>